<dbReference type="EMBL" id="JALDAY010000002">
    <property type="protein sequence ID" value="MCI3271010.1"/>
    <property type="molecule type" value="Genomic_DNA"/>
</dbReference>
<name>A0ABS9Y1B6_9ACTN</name>
<proteinExistence type="predicted"/>
<sequence length="89" mass="9960">MSHQQYPPQGQPQYPSQPQQYQGQPYPQYQGQPQGQPYPPQPAPQTVVTKRGANHGLHLFLSIITCGVWAITGWPIAAAMGRKTKTRTY</sequence>
<protein>
    <submittedName>
        <fullName evidence="3">Uncharacterized protein</fullName>
    </submittedName>
</protein>
<reference evidence="3" key="1">
    <citation type="submission" date="2022-03" db="EMBL/GenBank/DDBJ databases">
        <title>Streptomyces 7R015 and 7R016 isolated from Barleria lupulina in Thailand.</title>
        <authorList>
            <person name="Kanchanasin P."/>
            <person name="Phongsopitanun W."/>
            <person name="Tanasupawat S."/>
        </authorList>
    </citation>
    <scope>NUCLEOTIDE SEQUENCE</scope>
    <source>
        <strain evidence="3">7R015</strain>
    </source>
</reference>
<feature type="region of interest" description="Disordered" evidence="1">
    <location>
        <begin position="1"/>
        <end position="49"/>
    </location>
</feature>
<feature type="compositionally biased region" description="Low complexity" evidence="1">
    <location>
        <begin position="1"/>
        <end position="35"/>
    </location>
</feature>
<evidence type="ECO:0000313" key="4">
    <source>
        <dbReference type="Proteomes" id="UP001165269"/>
    </source>
</evidence>
<gene>
    <name evidence="3" type="ORF">MQP27_07775</name>
</gene>
<comment type="caution">
    <text evidence="3">The sequence shown here is derived from an EMBL/GenBank/DDBJ whole genome shotgun (WGS) entry which is preliminary data.</text>
</comment>
<keyword evidence="2" id="KW-0472">Membrane</keyword>
<accession>A0ABS9Y1B6</accession>
<evidence type="ECO:0000256" key="1">
    <source>
        <dbReference type="SAM" id="MobiDB-lite"/>
    </source>
</evidence>
<evidence type="ECO:0000256" key="2">
    <source>
        <dbReference type="SAM" id="Phobius"/>
    </source>
</evidence>
<organism evidence="3 4">
    <name type="scientific">Streptomyces cylindrosporus</name>
    <dbReference type="NCBI Taxonomy" id="2927583"/>
    <lineage>
        <taxon>Bacteria</taxon>
        <taxon>Bacillati</taxon>
        <taxon>Actinomycetota</taxon>
        <taxon>Actinomycetes</taxon>
        <taxon>Kitasatosporales</taxon>
        <taxon>Streptomycetaceae</taxon>
        <taxon>Streptomyces</taxon>
    </lineage>
</organism>
<feature type="transmembrane region" description="Helical" evidence="2">
    <location>
        <begin position="59"/>
        <end position="80"/>
    </location>
</feature>
<dbReference type="RefSeq" id="WP_242762728.1">
    <property type="nucleotide sequence ID" value="NZ_JALDAY010000002.1"/>
</dbReference>
<dbReference type="Proteomes" id="UP001165269">
    <property type="component" value="Unassembled WGS sequence"/>
</dbReference>
<keyword evidence="2" id="KW-1133">Transmembrane helix</keyword>
<keyword evidence="4" id="KW-1185">Reference proteome</keyword>
<evidence type="ECO:0000313" key="3">
    <source>
        <dbReference type="EMBL" id="MCI3271010.1"/>
    </source>
</evidence>
<keyword evidence="2" id="KW-0812">Transmembrane</keyword>